<dbReference type="RefSeq" id="WP_369084533.1">
    <property type="nucleotide sequence ID" value="NZ_JBFSHR010000026.1"/>
</dbReference>
<keyword evidence="8" id="KW-1185">Reference proteome</keyword>
<reference evidence="7 8" key="1">
    <citation type="submission" date="2024-07" db="EMBL/GenBank/DDBJ databases">
        <title>Draft Genome Sequence of Ferrimicrobium acidiphilum Strain YE2023, Isolated from a Pulp of Bioleach Reactor.</title>
        <authorList>
            <person name="Elkina Y.A."/>
            <person name="Bulaeva A.G."/>
            <person name="Beletsky A.V."/>
            <person name="Mardanov A.V."/>
        </authorList>
    </citation>
    <scope>NUCLEOTIDE SEQUENCE [LARGE SCALE GENOMIC DNA]</scope>
    <source>
        <strain evidence="7 8">YE2023</strain>
    </source>
</reference>
<sequence>MKKTSRRRSAAIIGTTAAAAMLLAACGSSSTTNSTSGSGTSSTATKVKGGTAYFAEGPGASPNYIFPLTPSTNFSVDNLAQFQILMYRPLYFFGVGNKAEINPSLSVANPPVYSNNNKTVTITLKKYKWSDGETLTSRDVIFWMNLLKANKTAWAAYVPGAFPDNVVSYSAPNASTVVFQLNKSYSPTWFTYNELSQITPLPMAWDRTSLSQPAPNPTAPNLPDTTTAGAQSVYKFLNAQAGDLSTYATSPIWSVVDGPWKLSSFTTAGKAVFVPNPSYSGPVKPSLSQFVELPFTQASAEFNVLRAGNGAITYGYLPVTDLSQKSYVESIGYKVEPWIDFGFNYWVDNYNNPTYGPLFQQLYFRQALQHLVDQPAWISSFLKGYGVPSYSPVPLAPANPFADAKSKTNLYPYSVSAAKNLLTSHGWKMVNGVMTCESPGTGANQCGKGVTKGLALNLNLQYASGNTSVTQEMDAYQSAAKQAGINISLSSASFNTVITNAAPCKPTQASCKWEMENWAGGWEYSPDNYPSGGELFGTGSGSNFGSYSSAEADKLIAATHTSSNPQAALNAYQDFMAEQLPVIYQPSPDYAISLISNKLGGVTQNPYLNLTPETWYFTK</sequence>
<feature type="chain" id="PRO_5047537455" evidence="5">
    <location>
        <begin position="25"/>
        <end position="619"/>
    </location>
</feature>
<dbReference type="PIRSF" id="PIRSF002741">
    <property type="entry name" value="MppA"/>
    <property type="match status" value="1"/>
</dbReference>
<protein>
    <submittedName>
        <fullName evidence="7">Peptide ABC transporter substrate-binding protein</fullName>
    </submittedName>
</protein>
<evidence type="ECO:0000256" key="4">
    <source>
        <dbReference type="ARBA" id="ARBA00022729"/>
    </source>
</evidence>
<name>A0ABV3Y2M2_9ACTN</name>
<accession>A0ABV3Y2M2</accession>
<dbReference type="EMBL" id="JBFSHR010000026">
    <property type="protein sequence ID" value="MEX6429812.1"/>
    <property type="molecule type" value="Genomic_DNA"/>
</dbReference>
<dbReference type="Gene3D" id="3.40.190.10">
    <property type="entry name" value="Periplasmic binding protein-like II"/>
    <property type="match status" value="1"/>
</dbReference>
<dbReference type="CDD" id="cd08513">
    <property type="entry name" value="PBP2_thermophilic_Hb8_like"/>
    <property type="match status" value="1"/>
</dbReference>
<organism evidence="7 8">
    <name type="scientific">Ferrimicrobium acidiphilum</name>
    <dbReference type="NCBI Taxonomy" id="121039"/>
    <lineage>
        <taxon>Bacteria</taxon>
        <taxon>Bacillati</taxon>
        <taxon>Actinomycetota</taxon>
        <taxon>Acidimicrobiia</taxon>
        <taxon>Acidimicrobiales</taxon>
        <taxon>Acidimicrobiaceae</taxon>
        <taxon>Ferrimicrobium</taxon>
    </lineage>
</organism>
<evidence type="ECO:0000256" key="3">
    <source>
        <dbReference type="ARBA" id="ARBA00022448"/>
    </source>
</evidence>
<dbReference type="Pfam" id="PF00496">
    <property type="entry name" value="SBP_bac_5"/>
    <property type="match status" value="1"/>
</dbReference>
<dbReference type="PANTHER" id="PTHR30290:SF10">
    <property type="entry name" value="PERIPLASMIC OLIGOPEPTIDE-BINDING PROTEIN-RELATED"/>
    <property type="match status" value="1"/>
</dbReference>
<feature type="domain" description="Solute-binding protein family 5" evidence="6">
    <location>
        <begin position="110"/>
        <end position="526"/>
    </location>
</feature>
<evidence type="ECO:0000313" key="7">
    <source>
        <dbReference type="EMBL" id="MEX6429812.1"/>
    </source>
</evidence>
<dbReference type="InterPro" id="IPR039424">
    <property type="entry name" value="SBP_5"/>
</dbReference>
<keyword evidence="4 5" id="KW-0732">Signal</keyword>
<proteinExistence type="inferred from homology"/>
<evidence type="ECO:0000259" key="6">
    <source>
        <dbReference type="Pfam" id="PF00496"/>
    </source>
</evidence>
<evidence type="ECO:0000313" key="8">
    <source>
        <dbReference type="Proteomes" id="UP001560267"/>
    </source>
</evidence>
<feature type="signal peptide" evidence="5">
    <location>
        <begin position="1"/>
        <end position="24"/>
    </location>
</feature>
<keyword evidence="3" id="KW-0813">Transport</keyword>
<comment type="subcellular location">
    <subcellularLocation>
        <location evidence="1">Cell envelope</location>
    </subcellularLocation>
</comment>
<evidence type="ECO:0000256" key="1">
    <source>
        <dbReference type="ARBA" id="ARBA00004196"/>
    </source>
</evidence>
<evidence type="ECO:0000256" key="2">
    <source>
        <dbReference type="ARBA" id="ARBA00005695"/>
    </source>
</evidence>
<dbReference type="Proteomes" id="UP001560267">
    <property type="component" value="Unassembled WGS sequence"/>
</dbReference>
<gene>
    <name evidence="7" type="ORF">AB6A68_08175</name>
</gene>
<dbReference type="Gene3D" id="3.10.105.10">
    <property type="entry name" value="Dipeptide-binding Protein, Domain 3"/>
    <property type="match status" value="1"/>
</dbReference>
<dbReference type="InterPro" id="IPR000914">
    <property type="entry name" value="SBP_5_dom"/>
</dbReference>
<dbReference type="SUPFAM" id="SSF53850">
    <property type="entry name" value="Periplasmic binding protein-like II"/>
    <property type="match status" value="1"/>
</dbReference>
<comment type="similarity">
    <text evidence="2">Belongs to the bacterial solute-binding protein 5 family.</text>
</comment>
<dbReference type="InterPro" id="IPR030678">
    <property type="entry name" value="Peptide/Ni-bd"/>
</dbReference>
<comment type="caution">
    <text evidence="7">The sequence shown here is derived from an EMBL/GenBank/DDBJ whole genome shotgun (WGS) entry which is preliminary data.</text>
</comment>
<dbReference type="PROSITE" id="PS51257">
    <property type="entry name" value="PROKAR_LIPOPROTEIN"/>
    <property type="match status" value="1"/>
</dbReference>
<evidence type="ECO:0000256" key="5">
    <source>
        <dbReference type="SAM" id="SignalP"/>
    </source>
</evidence>
<dbReference type="PANTHER" id="PTHR30290">
    <property type="entry name" value="PERIPLASMIC BINDING COMPONENT OF ABC TRANSPORTER"/>
    <property type="match status" value="1"/>
</dbReference>